<sequence length="105" mass="10948">MPATTPTSARGPYGFRVLPSPVEVTDADTDMPHVANAGWNSTRDRGLLLVDALAAEWGAEPEPGGKRVWFEVGDDAATCSDKRLTALVRAATSSIGTHAALQASA</sequence>
<proteinExistence type="predicted"/>
<reference evidence="1 2" key="1">
    <citation type="submission" date="2024-09" db="EMBL/GenBank/DDBJ databases">
        <authorList>
            <person name="Lee S.D."/>
        </authorList>
    </citation>
    <scope>NUCLEOTIDE SEQUENCE [LARGE SCALE GENOMIC DNA]</scope>
    <source>
        <strain evidence="1 2">N1-3</strain>
    </source>
</reference>
<dbReference type="EMBL" id="JBHEZY010000012">
    <property type="protein sequence ID" value="MFC1434165.1"/>
    <property type="molecule type" value="Genomic_DNA"/>
</dbReference>
<dbReference type="InterPro" id="IPR036890">
    <property type="entry name" value="HATPase_C_sf"/>
</dbReference>
<comment type="caution">
    <text evidence="1">The sequence shown here is derived from an EMBL/GenBank/DDBJ whole genome shotgun (WGS) entry which is preliminary data.</text>
</comment>
<dbReference type="RefSeq" id="WP_380556511.1">
    <property type="nucleotide sequence ID" value="NZ_JBHEZY010000012.1"/>
</dbReference>
<accession>A0ABV6X7A3</accession>
<dbReference type="Proteomes" id="UP001592530">
    <property type="component" value="Unassembled WGS sequence"/>
</dbReference>
<dbReference type="Gene3D" id="3.30.565.10">
    <property type="entry name" value="Histidine kinase-like ATPase, C-terminal domain"/>
    <property type="match status" value="1"/>
</dbReference>
<protein>
    <submittedName>
        <fullName evidence="1">ATP-binding protein</fullName>
    </submittedName>
</protein>
<evidence type="ECO:0000313" key="1">
    <source>
        <dbReference type="EMBL" id="MFC1434165.1"/>
    </source>
</evidence>
<name>A0ABV6X7A3_9ACTN</name>
<keyword evidence="1" id="KW-0067">ATP-binding</keyword>
<keyword evidence="1" id="KW-0547">Nucleotide-binding</keyword>
<dbReference type="CDD" id="cd16936">
    <property type="entry name" value="HATPase_RsbW-like"/>
    <property type="match status" value="1"/>
</dbReference>
<evidence type="ECO:0000313" key="2">
    <source>
        <dbReference type="Proteomes" id="UP001592530"/>
    </source>
</evidence>
<gene>
    <name evidence="1" type="ORF">ACEZDB_26295</name>
</gene>
<organism evidence="1 2">
    <name type="scientific">Streptacidiphilus alkalitolerans</name>
    <dbReference type="NCBI Taxonomy" id="3342712"/>
    <lineage>
        <taxon>Bacteria</taxon>
        <taxon>Bacillati</taxon>
        <taxon>Actinomycetota</taxon>
        <taxon>Actinomycetes</taxon>
        <taxon>Kitasatosporales</taxon>
        <taxon>Streptomycetaceae</taxon>
        <taxon>Streptacidiphilus</taxon>
    </lineage>
</organism>
<dbReference type="GO" id="GO:0005524">
    <property type="term" value="F:ATP binding"/>
    <property type="evidence" value="ECO:0007669"/>
    <property type="project" value="UniProtKB-KW"/>
</dbReference>